<proteinExistence type="predicted"/>
<organism evidence="1 2">
    <name type="scientific">Molorchus minor</name>
    <dbReference type="NCBI Taxonomy" id="1323400"/>
    <lineage>
        <taxon>Eukaryota</taxon>
        <taxon>Metazoa</taxon>
        <taxon>Ecdysozoa</taxon>
        <taxon>Arthropoda</taxon>
        <taxon>Hexapoda</taxon>
        <taxon>Insecta</taxon>
        <taxon>Pterygota</taxon>
        <taxon>Neoptera</taxon>
        <taxon>Endopterygota</taxon>
        <taxon>Coleoptera</taxon>
        <taxon>Polyphaga</taxon>
        <taxon>Cucujiformia</taxon>
        <taxon>Chrysomeloidea</taxon>
        <taxon>Cerambycidae</taxon>
        <taxon>Lamiinae</taxon>
        <taxon>Monochamini</taxon>
        <taxon>Molorchus</taxon>
    </lineage>
</organism>
<reference evidence="1" key="1">
    <citation type="journal article" date="2023" name="Insect Mol. Biol.">
        <title>Genome sequencing provides insights into the evolution of gene families encoding plant cell wall-degrading enzymes in longhorned beetles.</title>
        <authorList>
            <person name="Shin N.R."/>
            <person name="Okamura Y."/>
            <person name="Kirsch R."/>
            <person name="Pauchet Y."/>
        </authorList>
    </citation>
    <scope>NUCLEOTIDE SEQUENCE</scope>
    <source>
        <strain evidence="1">MMC_N1</strain>
    </source>
</reference>
<gene>
    <name evidence="1" type="ORF">NQ317_002683</name>
</gene>
<accession>A0ABQ9JXP6</accession>
<name>A0ABQ9JXP6_9CUCU</name>
<evidence type="ECO:0000313" key="1">
    <source>
        <dbReference type="EMBL" id="KAJ8982632.1"/>
    </source>
</evidence>
<dbReference type="Proteomes" id="UP001162164">
    <property type="component" value="Unassembled WGS sequence"/>
</dbReference>
<comment type="caution">
    <text evidence="1">The sequence shown here is derived from an EMBL/GenBank/DDBJ whole genome shotgun (WGS) entry which is preliminary data.</text>
</comment>
<evidence type="ECO:0008006" key="3">
    <source>
        <dbReference type="Google" id="ProtNLM"/>
    </source>
</evidence>
<keyword evidence="2" id="KW-1185">Reference proteome</keyword>
<sequence>MLIRLLHIKTLIITWDFLRDKLLVGDPCHTENRLRVAQLSSFLRSITLMAAVAASVYACFRALKKLSFRAAILEPYE</sequence>
<protein>
    <recommendedName>
        <fullName evidence="3">CASP-like protein</fullName>
    </recommendedName>
</protein>
<evidence type="ECO:0000313" key="2">
    <source>
        <dbReference type="Proteomes" id="UP001162164"/>
    </source>
</evidence>
<dbReference type="EMBL" id="JAPWTJ010000115">
    <property type="protein sequence ID" value="KAJ8982632.1"/>
    <property type="molecule type" value="Genomic_DNA"/>
</dbReference>